<reference evidence="1" key="1">
    <citation type="submission" date="2021-07" db="EMBL/GenBank/DDBJ databases">
        <title>Shinella sp. nov., a novel member of the genus Shinella from water.</title>
        <authorList>
            <person name="Deng Y."/>
        </authorList>
    </citation>
    <scope>NUCLEOTIDE SEQUENCE</scope>
    <source>
        <strain evidence="1">CPCC 100929</strain>
    </source>
</reference>
<accession>A0ABT1RC25</accession>
<dbReference type="Proteomes" id="UP000996601">
    <property type="component" value="Unassembled WGS sequence"/>
</dbReference>
<dbReference type="RefSeq" id="WP_256119353.1">
    <property type="nucleotide sequence ID" value="NZ_WHSB02000008.1"/>
</dbReference>
<organism evidence="1 2">
    <name type="scientific">Shinella lacus</name>
    <dbReference type="NCBI Taxonomy" id="2654216"/>
    <lineage>
        <taxon>Bacteria</taxon>
        <taxon>Pseudomonadati</taxon>
        <taxon>Pseudomonadota</taxon>
        <taxon>Alphaproteobacteria</taxon>
        <taxon>Hyphomicrobiales</taxon>
        <taxon>Rhizobiaceae</taxon>
        <taxon>Shinella</taxon>
    </lineage>
</organism>
<gene>
    <name evidence="1" type="ORF">GB927_022005</name>
</gene>
<proteinExistence type="predicted"/>
<evidence type="ECO:0000313" key="2">
    <source>
        <dbReference type="Proteomes" id="UP000996601"/>
    </source>
</evidence>
<sequence length="145" mass="16101">MTNPYQVADAFIRDFRAAEYAMKRSGFLRQDREGAEPNWDTFAQSLGKPFFDHVVALGIAKTLIGHPPRRLLADMSWSPPNPLPLTNVAQLVVNGVCRVRNSYVHGEKFTGGPEGQWDRDVTLIKEAHAVLAEATSFPGNPLQAR</sequence>
<name>A0ABT1RC25_9HYPH</name>
<evidence type="ECO:0000313" key="1">
    <source>
        <dbReference type="EMBL" id="MCQ4632732.1"/>
    </source>
</evidence>
<dbReference type="EMBL" id="WHSB02000008">
    <property type="protein sequence ID" value="MCQ4632732.1"/>
    <property type="molecule type" value="Genomic_DNA"/>
</dbReference>
<protein>
    <submittedName>
        <fullName evidence="1">Uncharacterized protein</fullName>
    </submittedName>
</protein>
<keyword evidence="2" id="KW-1185">Reference proteome</keyword>
<comment type="caution">
    <text evidence="1">The sequence shown here is derived from an EMBL/GenBank/DDBJ whole genome shotgun (WGS) entry which is preliminary data.</text>
</comment>